<evidence type="ECO:0000259" key="1">
    <source>
        <dbReference type="Pfam" id="PF00668"/>
    </source>
</evidence>
<dbReference type="InterPro" id="IPR001242">
    <property type="entry name" value="Condensation_dom"/>
</dbReference>
<dbReference type="GO" id="GO:0043041">
    <property type="term" value="P:amino acid activation for nonribosomal peptide biosynthetic process"/>
    <property type="evidence" value="ECO:0007669"/>
    <property type="project" value="TreeGrafter"/>
</dbReference>
<sequence>ENPAAYNETQAVRLRGPLDVEALRAAVDGLVERHAGLRTVFRGEDEAGVVQVVREGLRIPLAVADARGQDPDEAVAALLSEESHRAYDLAGGPLFTPRLLRLADDDHVLVLGMHHIVTDAHSAALIAGDLRELYTAALAGRPPVFARPAGTTVGAPEPPHDPADLVWWRELLGEKPPVLTLPTDRPRGRRV</sequence>
<dbReference type="GO" id="GO:0005829">
    <property type="term" value="C:cytosol"/>
    <property type="evidence" value="ECO:0007669"/>
    <property type="project" value="TreeGrafter"/>
</dbReference>
<dbReference type="GO" id="GO:0009366">
    <property type="term" value="C:enterobactin synthetase complex"/>
    <property type="evidence" value="ECO:0007669"/>
    <property type="project" value="TreeGrafter"/>
</dbReference>
<dbReference type="GO" id="GO:0008610">
    <property type="term" value="P:lipid biosynthetic process"/>
    <property type="evidence" value="ECO:0007669"/>
    <property type="project" value="UniProtKB-ARBA"/>
</dbReference>
<dbReference type="InterPro" id="IPR023213">
    <property type="entry name" value="CAT-like_dom_sf"/>
</dbReference>
<dbReference type="GO" id="GO:0047527">
    <property type="term" value="F:2,3-dihydroxybenzoate-serine ligase activity"/>
    <property type="evidence" value="ECO:0007669"/>
    <property type="project" value="TreeGrafter"/>
</dbReference>
<protein>
    <submittedName>
        <fullName evidence="2">Peptide synthetase</fullName>
    </submittedName>
</protein>
<dbReference type="GO" id="GO:0031177">
    <property type="term" value="F:phosphopantetheine binding"/>
    <property type="evidence" value="ECO:0007669"/>
    <property type="project" value="TreeGrafter"/>
</dbReference>
<feature type="domain" description="Condensation" evidence="1">
    <location>
        <begin position="2"/>
        <end position="185"/>
    </location>
</feature>
<gene>
    <name evidence="2" type="ORF">G3I50_31575</name>
</gene>
<dbReference type="PANTHER" id="PTHR45527">
    <property type="entry name" value="NONRIBOSOMAL PEPTIDE SYNTHETASE"/>
    <property type="match status" value="1"/>
</dbReference>
<dbReference type="GO" id="GO:0009239">
    <property type="term" value="P:enterobactin biosynthetic process"/>
    <property type="evidence" value="ECO:0007669"/>
    <property type="project" value="TreeGrafter"/>
</dbReference>
<accession>A0A7K3S5Y2</accession>
<dbReference type="EMBL" id="JAAGMP010001397">
    <property type="protein sequence ID" value="NEC22749.1"/>
    <property type="molecule type" value="Genomic_DNA"/>
</dbReference>
<dbReference type="RefSeq" id="WP_239086575.1">
    <property type="nucleotide sequence ID" value="NZ_JAAGMP010001397.1"/>
</dbReference>
<evidence type="ECO:0000313" key="2">
    <source>
        <dbReference type="EMBL" id="NEC22749.1"/>
    </source>
</evidence>
<dbReference type="AlphaFoldDB" id="A0A7K3S5Y2"/>
<dbReference type="Proteomes" id="UP000469670">
    <property type="component" value="Unassembled WGS sequence"/>
</dbReference>
<dbReference type="Gene3D" id="3.30.559.10">
    <property type="entry name" value="Chloramphenicol acetyltransferase-like domain"/>
    <property type="match status" value="1"/>
</dbReference>
<evidence type="ECO:0000313" key="3">
    <source>
        <dbReference type="Proteomes" id="UP000469670"/>
    </source>
</evidence>
<proteinExistence type="predicted"/>
<reference evidence="2 3" key="1">
    <citation type="submission" date="2020-01" db="EMBL/GenBank/DDBJ databases">
        <title>Insect and environment-associated Actinomycetes.</title>
        <authorList>
            <person name="Currrie C."/>
            <person name="Chevrette M."/>
            <person name="Carlson C."/>
            <person name="Stubbendieck R."/>
            <person name="Wendt-Pienkowski E."/>
        </authorList>
    </citation>
    <scope>NUCLEOTIDE SEQUENCE [LARGE SCALE GENOMIC DNA]</scope>
    <source>
        <strain evidence="2 3">SID7590</strain>
    </source>
</reference>
<dbReference type="SUPFAM" id="SSF52777">
    <property type="entry name" value="CoA-dependent acyltransferases"/>
    <property type="match status" value="1"/>
</dbReference>
<dbReference type="Gene3D" id="3.30.559.30">
    <property type="entry name" value="Nonribosomal peptide synthetase, condensation domain"/>
    <property type="match status" value="1"/>
</dbReference>
<dbReference type="PANTHER" id="PTHR45527:SF1">
    <property type="entry name" value="FATTY ACID SYNTHASE"/>
    <property type="match status" value="1"/>
</dbReference>
<name>A0A7K3S5Y2_9ACTN</name>
<organism evidence="2 3">
    <name type="scientific">Streptomyces parvus</name>
    <dbReference type="NCBI Taxonomy" id="66428"/>
    <lineage>
        <taxon>Bacteria</taxon>
        <taxon>Bacillati</taxon>
        <taxon>Actinomycetota</taxon>
        <taxon>Actinomycetes</taxon>
        <taxon>Kitasatosporales</taxon>
        <taxon>Streptomycetaceae</taxon>
        <taxon>Streptomyces</taxon>
    </lineage>
</organism>
<comment type="caution">
    <text evidence="2">The sequence shown here is derived from an EMBL/GenBank/DDBJ whole genome shotgun (WGS) entry which is preliminary data.</text>
</comment>
<feature type="non-terminal residue" evidence="2">
    <location>
        <position position="1"/>
    </location>
</feature>
<dbReference type="Pfam" id="PF00668">
    <property type="entry name" value="Condensation"/>
    <property type="match status" value="1"/>
</dbReference>
<feature type="non-terminal residue" evidence="2">
    <location>
        <position position="191"/>
    </location>
</feature>